<proteinExistence type="predicted"/>
<name>A0A0A9XB81_LYGHE</name>
<dbReference type="AlphaFoldDB" id="A0A0A9XB81"/>
<dbReference type="EMBL" id="GBHO01027556">
    <property type="protein sequence ID" value="JAG16048.1"/>
    <property type="molecule type" value="Transcribed_RNA"/>
</dbReference>
<feature type="non-terminal residue" evidence="1">
    <location>
        <position position="1"/>
    </location>
</feature>
<gene>
    <name evidence="1" type="ORF">CM83_98797</name>
</gene>
<sequence>PPILASHHRYSRWTTTRCVPTTLRVSTTACCTTVPTSFPTMSPVSATSVLCTYRRTAMPSTFAPYFPSSTTLCPSPAALSATHPTSFLPPLSLHCASCCTTWAGVLATVCSSDNCTASPTPSPHPQFPTPGL</sequence>
<reference evidence="1" key="2">
    <citation type="submission" date="2014-07" db="EMBL/GenBank/DDBJ databases">
        <authorList>
            <person name="Hull J."/>
        </authorList>
    </citation>
    <scope>NUCLEOTIDE SEQUENCE</scope>
</reference>
<organism evidence="1">
    <name type="scientific">Lygus hesperus</name>
    <name type="common">Western plant bug</name>
    <dbReference type="NCBI Taxonomy" id="30085"/>
    <lineage>
        <taxon>Eukaryota</taxon>
        <taxon>Metazoa</taxon>
        <taxon>Ecdysozoa</taxon>
        <taxon>Arthropoda</taxon>
        <taxon>Hexapoda</taxon>
        <taxon>Insecta</taxon>
        <taxon>Pterygota</taxon>
        <taxon>Neoptera</taxon>
        <taxon>Paraneoptera</taxon>
        <taxon>Hemiptera</taxon>
        <taxon>Heteroptera</taxon>
        <taxon>Panheteroptera</taxon>
        <taxon>Cimicomorpha</taxon>
        <taxon>Miridae</taxon>
        <taxon>Mirini</taxon>
        <taxon>Lygus</taxon>
    </lineage>
</organism>
<evidence type="ECO:0000313" key="1">
    <source>
        <dbReference type="EMBL" id="JAG16048.1"/>
    </source>
</evidence>
<protein>
    <submittedName>
        <fullName evidence="1">Uncharacterized protein</fullName>
    </submittedName>
</protein>
<reference evidence="1" key="1">
    <citation type="journal article" date="2014" name="PLoS ONE">
        <title>Transcriptome-Based Identification of ABC Transporters in the Western Tarnished Plant Bug Lygus hesperus.</title>
        <authorList>
            <person name="Hull J.J."/>
            <person name="Chaney K."/>
            <person name="Geib S.M."/>
            <person name="Fabrick J.A."/>
            <person name="Brent C.S."/>
            <person name="Walsh D."/>
            <person name="Lavine L.C."/>
        </authorList>
    </citation>
    <scope>NUCLEOTIDE SEQUENCE</scope>
</reference>
<accession>A0A0A9XB81</accession>